<reference evidence="1" key="1">
    <citation type="submission" date="2023-04" db="EMBL/GenBank/DDBJ databases">
        <title>Phytophthora fragariaefolia NBRC 109709.</title>
        <authorList>
            <person name="Ichikawa N."/>
            <person name="Sato H."/>
            <person name="Tonouchi N."/>
        </authorList>
    </citation>
    <scope>NUCLEOTIDE SEQUENCE</scope>
    <source>
        <strain evidence="1">NBRC 109709</strain>
    </source>
</reference>
<dbReference type="EMBL" id="BSXT01000837">
    <property type="protein sequence ID" value="GMF34908.1"/>
    <property type="molecule type" value="Genomic_DNA"/>
</dbReference>
<keyword evidence="2" id="KW-1185">Reference proteome</keyword>
<evidence type="ECO:0000313" key="1">
    <source>
        <dbReference type="EMBL" id="GMF34908.1"/>
    </source>
</evidence>
<proteinExistence type="predicted"/>
<dbReference type="AlphaFoldDB" id="A0A9W6XAK6"/>
<dbReference type="Proteomes" id="UP001165121">
    <property type="component" value="Unassembled WGS sequence"/>
</dbReference>
<accession>A0A9W6XAK6</accession>
<organism evidence="1 2">
    <name type="scientific">Phytophthora fragariaefolia</name>
    <dbReference type="NCBI Taxonomy" id="1490495"/>
    <lineage>
        <taxon>Eukaryota</taxon>
        <taxon>Sar</taxon>
        <taxon>Stramenopiles</taxon>
        <taxon>Oomycota</taxon>
        <taxon>Peronosporomycetes</taxon>
        <taxon>Peronosporales</taxon>
        <taxon>Peronosporaceae</taxon>
        <taxon>Phytophthora</taxon>
    </lineage>
</organism>
<dbReference type="OrthoDB" id="49219at2759"/>
<name>A0A9W6XAK6_9STRA</name>
<protein>
    <submittedName>
        <fullName evidence="1">Unnamed protein product</fullName>
    </submittedName>
</protein>
<sequence length="120" mass="13387">MLGLTEKTKVDVSDLPEKAQVDVSGLPENIQEDGSEAFPVVILDRGACLIKKFTILQVTEGDLESFDPKECLNNTVISYVIREFIGAHSSTYNFYYLAVSSWPTRQTSAIWQRPMRLSAG</sequence>
<gene>
    <name evidence="1" type="ORF">Pfra01_000910200</name>
</gene>
<comment type="caution">
    <text evidence="1">The sequence shown here is derived from an EMBL/GenBank/DDBJ whole genome shotgun (WGS) entry which is preliminary data.</text>
</comment>
<evidence type="ECO:0000313" key="2">
    <source>
        <dbReference type="Proteomes" id="UP001165121"/>
    </source>
</evidence>